<protein>
    <submittedName>
        <fullName evidence="4">Uncharacterized protein</fullName>
    </submittedName>
</protein>
<dbReference type="InterPro" id="IPR041249">
    <property type="entry name" value="HEPN_DZIP3"/>
</dbReference>
<keyword evidence="5" id="KW-1185">Reference proteome</keyword>
<name>A0A6J8CTU4_MYTCO</name>
<gene>
    <name evidence="4" type="ORF">MCOR_33540</name>
</gene>
<keyword evidence="1" id="KW-0175">Coiled coil</keyword>
<feature type="domain" description="Novel STAND NTPase 3" evidence="3">
    <location>
        <begin position="256"/>
        <end position="410"/>
    </location>
</feature>
<feature type="domain" description="DZIP3-like HEPN" evidence="2">
    <location>
        <begin position="25"/>
        <end position="128"/>
    </location>
</feature>
<dbReference type="Gene3D" id="3.40.50.300">
    <property type="entry name" value="P-loop containing nucleotide triphosphate hydrolases"/>
    <property type="match status" value="1"/>
</dbReference>
<evidence type="ECO:0000313" key="4">
    <source>
        <dbReference type="EMBL" id="CAC5399265.1"/>
    </source>
</evidence>
<dbReference type="SUPFAM" id="SSF52540">
    <property type="entry name" value="P-loop containing nucleoside triphosphate hydrolases"/>
    <property type="match status" value="1"/>
</dbReference>
<feature type="coiled-coil region" evidence="1">
    <location>
        <begin position="142"/>
        <end position="179"/>
    </location>
</feature>
<dbReference type="InterPro" id="IPR049050">
    <property type="entry name" value="nSTAND3"/>
</dbReference>
<dbReference type="EMBL" id="CACVKT020005989">
    <property type="protein sequence ID" value="CAC5399265.1"/>
    <property type="molecule type" value="Genomic_DNA"/>
</dbReference>
<reference evidence="4 5" key="1">
    <citation type="submission" date="2020-06" db="EMBL/GenBank/DDBJ databases">
        <authorList>
            <person name="Li R."/>
            <person name="Bekaert M."/>
        </authorList>
    </citation>
    <scope>NUCLEOTIDE SEQUENCE [LARGE SCALE GENOMIC DNA]</scope>
    <source>
        <strain evidence="5">wild</strain>
    </source>
</reference>
<organism evidence="4 5">
    <name type="scientific">Mytilus coruscus</name>
    <name type="common">Sea mussel</name>
    <dbReference type="NCBI Taxonomy" id="42192"/>
    <lineage>
        <taxon>Eukaryota</taxon>
        <taxon>Metazoa</taxon>
        <taxon>Spiralia</taxon>
        <taxon>Lophotrochozoa</taxon>
        <taxon>Mollusca</taxon>
        <taxon>Bivalvia</taxon>
        <taxon>Autobranchia</taxon>
        <taxon>Pteriomorphia</taxon>
        <taxon>Mytilida</taxon>
        <taxon>Mytiloidea</taxon>
        <taxon>Mytilidae</taxon>
        <taxon>Mytilinae</taxon>
        <taxon>Mytilus</taxon>
    </lineage>
</organism>
<evidence type="ECO:0000313" key="5">
    <source>
        <dbReference type="Proteomes" id="UP000507470"/>
    </source>
</evidence>
<evidence type="ECO:0000256" key="1">
    <source>
        <dbReference type="SAM" id="Coils"/>
    </source>
</evidence>
<accession>A0A6J8CTU4</accession>
<dbReference type="InterPro" id="IPR027417">
    <property type="entry name" value="P-loop_NTPase"/>
</dbReference>
<evidence type="ECO:0000259" key="3">
    <source>
        <dbReference type="Pfam" id="PF20720"/>
    </source>
</evidence>
<proteinExistence type="predicted"/>
<evidence type="ECO:0000259" key="2">
    <source>
        <dbReference type="Pfam" id="PF18738"/>
    </source>
</evidence>
<dbReference type="Pfam" id="PF20720">
    <property type="entry name" value="nSTAND3"/>
    <property type="match status" value="1"/>
</dbReference>
<dbReference type="Pfam" id="PF18738">
    <property type="entry name" value="HEPN_DZIP3"/>
    <property type="match status" value="1"/>
</dbReference>
<sequence length="437" mass="49812">MLPAAHDACISSCVIPAAHAVCIRSNVVSTADLDFTLMVCLLRNLPPTFLPPNTGFDALPSSSDLSDGAHIARIKYYKNILVSHSKDGQLADSDFKIIWSDLEMAIHGLGNQQDVKDAADAKSIVLEHKAVKRLMNLDEMFYHRLEQEAGNIQQNRKRLNEYAHELDEQSLKIIKLETTVDNIETGKKKVKQCYIMFYCKCNKTYGADIWSTGFSSISYHKIPVLIKNNNIICLVEISSDWMILKLRRWKTDAESFVETRASNYVMDRIQENKCVSVVGSSGVGKTCLVQHVALEMKQNGYTIISVNEPNNIKDNYKLNRKTLFVVDNMCGNFTANTERLDEWKKAMKDITAILDNDSHKLIVTCRIQVFHDEGFKHSKLQLFQTCVCNLADKKLALTLHEKDKISEKYFEDTLRSKLTVLYQYECFPPLMQFVCQK</sequence>
<dbReference type="Proteomes" id="UP000507470">
    <property type="component" value="Unassembled WGS sequence"/>
</dbReference>
<dbReference type="AlphaFoldDB" id="A0A6J8CTU4"/>
<dbReference type="OrthoDB" id="10008050at2759"/>